<dbReference type="AlphaFoldDB" id="A0A504YIF1"/>
<feature type="signal peptide" evidence="1">
    <location>
        <begin position="1"/>
        <end position="19"/>
    </location>
</feature>
<evidence type="ECO:0000313" key="3">
    <source>
        <dbReference type="Proteomes" id="UP000316759"/>
    </source>
</evidence>
<evidence type="ECO:0000256" key="1">
    <source>
        <dbReference type="SAM" id="SignalP"/>
    </source>
</evidence>
<protein>
    <recommendedName>
        <fullName evidence="4">Secreted protein</fullName>
    </recommendedName>
</protein>
<reference evidence="2 3" key="1">
    <citation type="submission" date="2019-04" db="EMBL/GenBank/DDBJ databases">
        <title>Annotation for the trematode Fasciola gigantica.</title>
        <authorList>
            <person name="Choi Y.-J."/>
        </authorList>
    </citation>
    <scope>NUCLEOTIDE SEQUENCE [LARGE SCALE GENOMIC DNA]</scope>
    <source>
        <strain evidence="2">Uganda_cow_1</strain>
    </source>
</reference>
<evidence type="ECO:0008006" key="4">
    <source>
        <dbReference type="Google" id="ProtNLM"/>
    </source>
</evidence>
<dbReference type="EMBL" id="SUNJ01009856">
    <property type="protein sequence ID" value="TPP60089.1"/>
    <property type="molecule type" value="Genomic_DNA"/>
</dbReference>
<proteinExistence type="predicted"/>
<keyword evidence="3" id="KW-1185">Reference proteome</keyword>
<comment type="caution">
    <text evidence="2">The sequence shown here is derived from an EMBL/GenBank/DDBJ whole genome shotgun (WGS) entry which is preliminary data.</text>
</comment>
<accession>A0A504YIF1</accession>
<dbReference type="Proteomes" id="UP000316759">
    <property type="component" value="Unassembled WGS sequence"/>
</dbReference>
<organism evidence="2 3">
    <name type="scientific">Fasciola gigantica</name>
    <name type="common">Giant liver fluke</name>
    <dbReference type="NCBI Taxonomy" id="46835"/>
    <lineage>
        <taxon>Eukaryota</taxon>
        <taxon>Metazoa</taxon>
        <taxon>Spiralia</taxon>
        <taxon>Lophotrochozoa</taxon>
        <taxon>Platyhelminthes</taxon>
        <taxon>Trematoda</taxon>
        <taxon>Digenea</taxon>
        <taxon>Plagiorchiida</taxon>
        <taxon>Echinostomata</taxon>
        <taxon>Echinostomatoidea</taxon>
        <taxon>Fasciolidae</taxon>
        <taxon>Fasciola</taxon>
    </lineage>
</organism>
<gene>
    <name evidence="2" type="ORF">FGIG_03524</name>
</gene>
<keyword evidence="1" id="KW-0732">Signal</keyword>
<feature type="chain" id="PRO_5021369853" description="Secreted protein" evidence="1">
    <location>
        <begin position="20"/>
        <end position="130"/>
    </location>
</feature>
<name>A0A504YIF1_FASGI</name>
<sequence>MILGLLLIFCLVAAKSSVGLPIKAELSYAMSLIEIHKCVENSELVRKRTKNRMKKCYLFYANTKNFFRFLHNIIFYECSTQASTRITIQIQREKIAAVSQLSLARWMHSFRSYSRFQCNCEFKHTKHLSV</sequence>
<evidence type="ECO:0000313" key="2">
    <source>
        <dbReference type="EMBL" id="TPP60089.1"/>
    </source>
</evidence>